<feature type="compositionally biased region" description="Polar residues" evidence="1">
    <location>
        <begin position="680"/>
        <end position="713"/>
    </location>
</feature>
<dbReference type="GO" id="GO:0031396">
    <property type="term" value="P:regulation of protein ubiquitination"/>
    <property type="evidence" value="ECO:0007669"/>
    <property type="project" value="InterPro"/>
</dbReference>
<dbReference type="AlphaFoldDB" id="A0A9Q1BDH1"/>
<dbReference type="InterPro" id="IPR039061">
    <property type="entry name" value="MTBP"/>
</dbReference>
<dbReference type="GO" id="GO:0000776">
    <property type="term" value="C:kinetochore"/>
    <property type="evidence" value="ECO:0007669"/>
    <property type="project" value="TreeGrafter"/>
</dbReference>
<reference evidence="5" key="1">
    <citation type="submission" date="2021-10" db="EMBL/GenBank/DDBJ databases">
        <title>Tropical sea cucumber genome reveals ecological adaptation and Cuvierian tubules defense mechanism.</title>
        <authorList>
            <person name="Chen T."/>
        </authorList>
    </citation>
    <scope>NUCLEOTIDE SEQUENCE</scope>
    <source>
        <strain evidence="5">Nanhai2018</strain>
        <tissue evidence="5">Muscle</tissue>
    </source>
</reference>
<gene>
    <name evidence="5" type="ORF">HOLleu_40248</name>
</gene>
<feature type="compositionally biased region" description="Basic residues" evidence="1">
    <location>
        <begin position="647"/>
        <end position="665"/>
    </location>
</feature>
<organism evidence="5 6">
    <name type="scientific">Holothuria leucospilota</name>
    <name type="common">Black long sea cucumber</name>
    <name type="synonym">Mertensiothuria leucospilota</name>
    <dbReference type="NCBI Taxonomy" id="206669"/>
    <lineage>
        <taxon>Eukaryota</taxon>
        <taxon>Metazoa</taxon>
        <taxon>Echinodermata</taxon>
        <taxon>Eleutherozoa</taxon>
        <taxon>Echinozoa</taxon>
        <taxon>Holothuroidea</taxon>
        <taxon>Aspidochirotacea</taxon>
        <taxon>Aspidochirotida</taxon>
        <taxon>Holothuriidae</taxon>
        <taxon>Holothuria</taxon>
    </lineage>
</organism>
<dbReference type="Pfam" id="PF14918">
    <property type="entry name" value="MTBP_N"/>
    <property type="match status" value="1"/>
</dbReference>
<evidence type="ECO:0000313" key="5">
    <source>
        <dbReference type="EMBL" id="KAJ8020612.1"/>
    </source>
</evidence>
<dbReference type="Pfam" id="PF14920">
    <property type="entry name" value="MTBP_C"/>
    <property type="match status" value="2"/>
</dbReference>
<feature type="compositionally biased region" description="Polar residues" evidence="1">
    <location>
        <begin position="816"/>
        <end position="827"/>
    </location>
</feature>
<feature type="compositionally biased region" description="Basic and acidic residues" evidence="1">
    <location>
        <begin position="770"/>
        <end position="783"/>
    </location>
</feature>
<dbReference type="OrthoDB" id="8633268at2759"/>
<keyword evidence="6" id="KW-1185">Reference proteome</keyword>
<evidence type="ECO:0000259" key="4">
    <source>
        <dbReference type="Pfam" id="PF14920"/>
    </source>
</evidence>
<dbReference type="InterPro" id="IPR029420">
    <property type="entry name" value="MTBP_central"/>
</dbReference>
<dbReference type="GO" id="GO:0007089">
    <property type="term" value="P:traversing start control point of mitotic cell cycle"/>
    <property type="evidence" value="ECO:0007669"/>
    <property type="project" value="TreeGrafter"/>
</dbReference>
<feature type="domain" description="DM2" evidence="2">
    <location>
        <begin position="64"/>
        <end position="191"/>
    </location>
</feature>
<dbReference type="InterPro" id="IPR029421">
    <property type="entry name" value="MTBP_N"/>
</dbReference>
<evidence type="ECO:0000259" key="3">
    <source>
        <dbReference type="Pfam" id="PF14919"/>
    </source>
</evidence>
<accession>A0A9Q1BDH1</accession>
<feature type="compositionally biased region" description="Basic residues" evidence="1">
    <location>
        <begin position="797"/>
        <end position="815"/>
    </location>
</feature>
<feature type="compositionally biased region" description="Basic residues" evidence="1">
    <location>
        <begin position="839"/>
        <end position="848"/>
    </location>
</feature>
<evidence type="ECO:0000259" key="2">
    <source>
        <dbReference type="Pfam" id="PF14918"/>
    </source>
</evidence>
<dbReference type="Proteomes" id="UP001152320">
    <property type="component" value="Chromosome 22"/>
</dbReference>
<dbReference type="Pfam" id="PF14919">
    <property type="entry name" value="MTBP_mid"/>
    <property type="match status" value="1"/>
</dbReference>
<dbReference type="PANTHER" id="PTHR14382">
    <property type="entry name" value="MDM2-BINDING PROTEIN"/>
    <property type="match status" value="1"/>
</dbReference>
<name>A0A9Q1BDH1_HOLLE</name>
<dbReference type="InterPro" id="IPR029418">
    <property type="entry name" value="MTBP_C"/>
</dbReference>
<dbReference type="PANTHER" id="PTHR14382:SF1">
    <property type="entry name" value="MDM2-BINDING PROTEIN"/>
    <property type="match status" value="1"/>
</dbReference>
<evidence type="ECO:0000313" key="6">
    <source>
        <dbReference type="Proteomes" id="UP001152320"/>
    </source>
</evidence>
<protein>
    <submittedName>
        <fullName evidence="5">Mdm2-binding protein</fullName>
    </submittedName>
</protein>
<sequence length="926" mass="102843">MQLFPDPSIDTQELLQKFYRKGTSYLFANVTPSSLQSDWYPVTCTGTDVVSSGREEPAAISSLNLQPSGLQEQIAACLHSLGDKLPLEGFQLDVIWLIPNVSTVKMGENLHLLGALKRLHSWHNAQFTLIQSSENAERIDWLSILEARHIIWSKKNWGGPLDDIIWRGNLKLQEGKNNASVSLPGFQLSLRRPEETVDVSVSRNGDRKTLGIDQVKEKLVLSNSIEVVDIVNLDDVPRCLLLSDKMQLAVPASDILPRSYHFLNWITADRANEKIAIVIEMPYTTHHLAVPDCESSGLGTAAWKEQLAKNPSDFSVPSCDREGTRQGSEYLLLYRNPAGNCCAQSFVSVTELNGAAQAQVARIGSLGMLKNIGQHDEDCNALQGVPVMSETTFQRFLDSVAQLQLDGLKKLAEERLKEDPNSVLSLQEVRELFAAIKRDCMRAVNWLDLATSLLDQDGCHYLASAIVSSELDSDPAKIPERLALYNREAVKEKMRRQKSSDMQLAGMAVPPPVNDTITLHLNASEFLKHFHPNGLPVGQDFSPIGIATRSHSHASTPSKHSSRPHLSEIELKKLEFKDSLKYQLPGIDYCIDQSTINNDAKMSRLLLRLVPLETATTCSHNSATSVIKLRRKSLESSPLKKLVPTPRKGRSKYSGKSPRTLKRSRRSETGTTPKKKLKVSPSSASGISQNTTAAGSSQTPRQSSKPHNSSAEQFLSPRKSFRLTSPCKTQIRSKSESFVSPRKSQRHVSPTKLSDGEIPSNLLTPRRSKRLETPQKSETDSLKKQMAKNSNSQNKKIAVRKSPRKSSHGTPRKSKGSPSKATPSKQRAMSAPSAEGAKQRGRLVSRSERHKRKLMEIVTKLLAERGIDKSHPSFKKCCERLYTISKGYVQDLKTSRGLYKEMLHIVSLNVDVVIKFELRSNSKSAS</sequence>
<proteinExistence type="predicted"/>
<comment type="caution">
    <text evidence="5">The sequence shown here is derived from an EMBL/GenBank/DDBJ whole genome shotgun (WGS) entry which is preliminary data.</text>
</comment>
<feature type="domain" description="DM2" evidence="3">
    <location>
        <begin position="223"/>
        <end position="546"/>
    </location>
</feature>
<feature type="domain" description="MDN2-binding protein C-terminal" evidence="4">
    <location>
        <begin position="767"/>
        <end position="914"/>
    </location>
</feature>
<evidence type="ECO:0000256" key="1">
    <source>
        <dbReference type="SAM" id="MobiDB-lite"/>
    </source>
</evidence>
<feature type="compositionally biased region" description="Polar residues" evidence="1">
    <location>
        <begin position="722"/>
        <end position="738"/>
    </location>
</feature>
<dbReference type="GO" id="GO:0034501">
    <property type="term" value="P:protein localization to kinetochore"/>
    <property type="evidence" value="ECO:0007669"/>
    <property type="project" value="TreeGrafter"/>
</dbReference>
<feature type="region of interest" description="Disordered" evidence="1">
    <location>
        <begin position="637"/>
        <end position="848"/>
    </location>
</feature>
<feature type="domain" description="MDN2-binding protein C-terminal" evidence="4">
    <location>
        <begin position="564"/>
        <end position="725"/>
    </location>
</feature>
<dbReference type="EMBL" id="JAIZAY010000022">
    <property type="protein sequence ID" value="KAJ8020612.1"/>
    <property type="molecule type" value="Genomic_DNA"/>
</dbReference>